<dbReference type="GO" id="GO:0006493">
    <property type="term" value="P:protein O-linked glycosylation"/>
    <property type="evidence" value="ECO:0007669"/>
    <property type="project" value="InterPro"/>
</dbReference>
<dbReference type="PANTHER" id="PTHR33908:SF11">
    <property type="entry name" value="MEMBRANE PROTEIN"/>
    <property type="match status" value="1"/>
</dbReference>
<evidence type="ECO:0000256" key="3">
    <source>
        <dbReference type="ARBA" id="ARBA00022676"/>
    </source>
</evidence>
<evidence type="ECO:0000256" key="8">
    <source>
        <dbReference type="SAM" id="Phobius"/>
    </source>
</evidence>
<sequence>MLSKILLLSFILLAIFLRFYDLNWDQNYSLHPDEENIANAARRIQFFSQLNPKFFAYGGIYIYLEKGVSDILSTTLGPDFKPNGIFSYIVIGRFFSALFSSLSAIVIFLLAKELYNKKVALITLFLYTLNTASIQAAHFAVTESLLILLLITIVLISIKLYKNPIIFNYILAGLVYGLSLATKTSALLFITPVVAVHLLFLIKQPKLFLTLNIRLIIFFIASICVFMILSPYSVLDWPNFYKSMQFESSVVTGAKKVTYTLQFAYSLPYIFQIKNLFWQMGPIVILSMIGFIKLLFDCRHQRDFKLLLFLSFPLIYFLVIGPWYAKFIRYQLPLIPFLVVSASILLYQIQNRFFKIGLILSLVSFIVTLLWSFSFLNIYTREDSRISASNWIYQNIPKGNSIMIEYHDSTLPLKIEPFKPDVYNLISIDSFNSNDSNYYAEKLTSADYIVLSSRRIYKTIENLSQKYPLANQYYVPNKYYRLLFTNQLGYQKVSEFNSYPSLLGFIINDDSSEETFQVFDHPNIQVFKNLQQLGKNDYAELLKNPMY</sequence>
<feature type="transmembrane region" description="Helical" evidence="8">
    <location>
        <begin position="215"/>
        <end position="235"/>
    </location>
</feature>
<evidence type="ECO:0000256" key="2">
    <source>
        <dbReference type="ARBA" id="ARBA00022475"/>
    </source>
</evidence>
<evidence type="ECO:0000256" key="7">
    <source>
        <dbReference type="ARBA" id="ARBA00023136"/>
    </source>
</evidence>
<evidence type="ECO:0000313" key="11">
    <source>
        <dbReference type="Proteomes" id="UP000034135"/>
    </source>
</evidence>
<protein>
    <submittedName>
        <fullName evidence="10">Glycosyl transferase family 39</fullName>
    </submittedName>
</protein>
<dbReference type="AlphaFoldDB" id="A0A0G1D325"/>
<feature type="transmembrane region" description="Helical" evidence="8">
    <location>
        <begin position="356"/>
        <end position="379"/>
    </location>
</feature>
<evidence type="ECO:0000256" key="4">
    <source>
        <dbReference type="ARBA" id="ARBA00022679"/>
    </source>
</evidence>
<keyword evidence="6 8" id="KW-1133">Transmembrane helix</keyword>
<reference evidence="10 11" key="1">
    <citation type="journal article" date="2015" name="Nature">
        <title>rRNA introns, odd ribosomes, and small enigmatic genomes across a large radiation of phyla.</title>
        <authorList>
            <person name="Brown C.T."/>
            <person name="Hug L.A."/>
            <person name="Thomas B.C."/>
            <person name="Sharon I."/>
            <person name="Castelle C.J."/>
            <person name="Singh A."/>
            <person name="Wilkins M.J."/>
            <person name="Williams K.H."/>
            <person name="Banfield J.F."/>
        </authorList>
    </citation>
    <scope>NUCLEOTIDE SEQUENCE [LARGE SCALE GENOMIC DNA]</scope>
</reference>
<proteinExistence type="predicted"/>
<keyword evidence="3" id="KW-0328">Glycosyltransferase</keyword>
<dbReference type="GO" id="GO:0016763">
    <property type="term" value="F:pentosyltransferase activity"/>
    <property type="evidence" value="ECO:0007669"/>
    <property type="project" value="TreeGrafter"/>
</dbReference>
<dbReference type="EMBL" id="LCEB01000006">
    <property type="protein sequence ID" value="KKS65311.1"/>
    <property type="molecule type" value="Genomic_DNA"/>
</dbReference>
<comment type="caution">
    <text evidence="10">The sequence shown here is derived from an EMBL/GenBank/DDBJ whole genome shotgun (WGS) entry which is preliminary data.</text>
</comment>
<evidence type="ECO:0000313" key="10">
    <source>
        <dbReference type="EMBL" id="KKS65311.1"/>
    </source>
</evidence>
<dbReference type="InterPro" id="IPR003342">
    <property type="entry name" value="ArnT-like_N"/>
</dbReference>
<organism evidence="10 11">
    <name type="scientific">Candidatus Daviesbacteria bacterium GW2011_GWA1_42_6</name>
    <dbReference type="NCBI Taxonomy" id="1618420"/>
    <lineage>
        <taxon>Bacteria</taxon>
        <taxon>Candidatus Daviesiibacteriota</taxon>
    </lineage>
</organism>
<feature type="transmembrane region" description="Helical" evidence="8">
    <location>
        <begin position="276"/>
        <end position="294"/>
    </location>
</feature>
<gene>
    <name evidence="10" type="ORF">UV33_C0006G0006</name>
</gene>
<dbReference type="Pfam" id="PF02366">
    <property type="entry name" value="PMT"/>
    <property type="match status" value="1"/>
</dbReference>
<dbReference type="GO" id="GO:0005886">
    <property type="term" value="C:plasma membrane"/>
    <property type="evidence" value="ECO:0007669"/>
    <property type="project" value="UniProtKB-SubCell"/>
</dbReference>
<dbReference type="PANTHER" id="PTHR33908">
    <property type="entry name" value="MANNOSYLTRANSFERASE YKCB-RELATED"/>
    <property type="match status" value="1"/>
</dbReference>
<evidence type="ECO:0000256" key="1">
    <source>
        <dbReference type="ARBA" id="ARBA00004651"/>
    </source>
</evidence>
<feature type="transmembrane region" description="Helical" evidence="8">
    <location>
        <begin position="187"/>
        <end position="203"/>
    </location>
</feature>
<feature type="transmembrane region" description="Helical" evidence="8">
    <location>
        <begin position="85"/>
        <end position="111"/>
    </location>
</feature>
<feature type="transmembrane region" description="Helical" evidence="8">
    <location>
        <begin position="140"/>
        <end position="158"/>
    </location>
</feature>
<feature type="domain" description="ArnT-like N-terminal" evidence="9">
    <location>
        <begin position="92"/>
        <end position="230"/>
    </location>
</feature>
<dbReference type="Proteomes" id="UP000034135">
    <property type="component" value="Unassembled WGS sequence"/>
</dbReference>
<keyword evidence="7 8" id="KW-0472">Membrane</keyword>
<keyword evidence="5 8" id="KW-0812">Transmembrane</keyword>
<evidence type="ECO:0000256" key="6">
    <source>
        <dbReference type="ARBA" id="ARBA00022989"/>
    </source>
</evidence>
<dbReference type="InterPro" id="IPR050297">
    <property type="entry name" value="LipidA_mod_glycosyltrf_83"/>
</dbReference>
<evidence type="ECO:0000259" key="9">
    <source>
        <dbReference type="Pfam" id="PF02366"/>
    </source>
</evidence>
<accession>A0A0G1D325</accession>
<dbReference type="GO" id="GO:0009103">
    <property type="term" value="P:lipopolysaccharide biosynthetic process"/>
    <property type="evidence" value="ECO:0007669"/>
    <property type="project" value="UniProtKB-ARBA"/>
</dbReference>
<evidence type="ECO:0000256" key="5">
    <source>
        <dbReference type="ARBA" id="ARBA00022692"/>
    </source>
</evidence>
<dbReference type="GO" id="GO:0000030">
    <property type="term" value="F:mannosyltransferase activity"/>
    <property type="evidence" value="ECO:0007669"/>
    <property type="project" value="InterPro"/>
</dbReference>
<keyword evidence="4 10" id="KW-0808">Transferase</keyword>
<feature type="transmembrane region" description="Helical" evidence="8">
    <location>
        <begin position="306"/>
        <end position="324"/>
    </location>
</feature>
<name>A0A0G1D325_9BACT</name>
<keyword evidence="2" id="KW-1003">Cell membrane</keyword>
<feature type="transmembrane region" description="Helical" evidence="8">
    <location>
        <begin position="330"/>
        <end position="349"/>
    </location>
</feature>
<comment type="subcellular location">
    <subcellularLocation>
        <location evidence="1">Cell membrane</location>
        <topology evidence="1">Multi-pass membrane protein</topology>
    </subcellularLocation>
</comment>